<dbReference type="SUPFAM" id="SSF53649">
    <property type="entry name" value="Alkaline phosphatase-like"/>
    <property type="match status" value="1"/>
</dbReference>
<evidence type="ECO:0000313" key="3">
    <source>
        <dbReference type="Proteomes" id="UP000187209"/>
    </source>
</evidence>
<sequence length="783" mass="90777">MVIPAIPQIIKILGLIFFLWLSLFIMLLYFYDSENNTFEVYFEDFTLYSELLFDHLKPECIDSDEVHSHILSRDQREETPSYVPISYGFDSYNEKSFFQFKSYDKCNFNSIFTLINNTYYIAKPNNTELLVIQGCNRDEEQFGGGKLEFPIIFPEDNFTINDNCEYFYARHSNSSGNAMLRNVYKQEYASKAKNISEAIIKSSGTTEFRPLTVVMFVIDSVSRQGLYRNLKKTIQWINDDVVSSDGDYAKDFVVYDYKLINAIEAFTVPNLVPLLYGISKEQALKKLVSANNDKIEDQHKFTMLQQNYSLFSHFKSLGYVTMFLNDVVTDYLSKVTGRKILSDHQASNFWKLGKEYYQYDDFNNNDQCIGEYPPHYYSLKYLSEFLKNYQNYNRFAYVHINTAHAGIGTRLNIADSDFKTFFQDLLQIYKQSKEDILFVFMSDHGTSRGDFIGLNSLAERVNPFQLIISNKRLIKSLDAQKYLEINTQRLVSRYDIYRSLKNIAWVPYRMMNDSIDEGIYTEIKSVNIFNKEIFFNRTCDDAGVKENFCLAVKFEDIDPISLATNDITKFAVLESINMINAVLGKINCQKYSLRIVFRIQKLQMEKDKDLPNTHYLIQFGVNENPNAVFLTHMTHGYQNQYIGINEKKPFQSIKRVFVKKEGKSYYYSVTKIWSVSRLDPTSYSTNLRKCGESIKFSNNFIYSGISKNCLETCKSEGLNCTTHSFSTTLSGYYEKMGFDIEKVGTGSSIELYKTIVEFGSGDSCTMMYNKGTGICQCTLKELL</sequence>
<keyword evidence="1" id="KW-0812">Transmembrane</keyword>
<dbReference type="Proteomes" id="UP000187209">
    <property type="component" value="Unassembled WGS sequence"/>
</dbReference>
<evidence type="ECO:0000256" key="1">
    <source>
        <dbReference type="SAM" id="Phobius"/>
    </source>
</evidence>
<dbReference type="GO" id="GO:0005615">
    <property type="term" value="C:extracellular space"/>
    <property type="evidence" value="ECO:0007669"/>
    <property type="project" value="TreeGrafter"/>
</dbReference>
<dbReference type="PANTHER" id="PTHR10974">
    <property type="entry name" value="FI08016P-RELATED"/>
    <property type="match status" value="1"/>
</dbReference>
<dbReference type="EMBL" id="MPUH01001250">
    <property type="protein sequence ID" value="OMJ69028.1"/>
    <property type="molecule type" value="Genomic_DNA"/>
</dbReference>
<name>A0A1R2AWZ0_9CILI</name>
<evidence type="ECO:0000313" key="2">
    <source>
        <dbReference type="EMBL" id="OMJ69028.1"/>
    </source>
</evidence>
<dbReference type="Pfam" id="PF02995">
    <property type="entry name" value="DUF229"/>
    <property type="match status" value="1"/>
</dbReference>
<dbReference type="AlphaFoldDB" id="A0A1R2AWZ0"/>
<dbReference type="InterPro" id="IPR004245">
    <property type="entry name" value="DUF229"/>
</dbReference>
<proteinExistence type="predicted"/>
<comment type="caution">
    <text evidence="2">The sequence shown here is derived from an EMBL/GenBank/DDBJ whole genome shotgun (WGS) entry which is preliminary data.</text>
</comment>
<keyword evidence="1" id="KW-0472">Membrane</keyword>
<keyword evidence="1" id="KW-1133">Transmembrane helix</keyword>
<dbReference type="InterPro" id="IPR017850">
    <property type="entry name" value="Alkaline_phosphatase_core_sf"/>
</dbReference>
<dbReference type="PANTHER" id="PTHR10974:SF1">
    <property type="entry name" value="FI08016P-RELATED"/>
    <property type="match status" value="1"/>
</dbReference>
<organism evidence="2 3">
    <name type="scientific">Stentor coeruleus</name>
    <dbReference type="NCBI Taxonomy" id="5963"/>
    <lineage>
        <taxon>Eukaryota</taxon>
        <taxon>Sar</taxon>
        <taxon>Alveolata</taxon>
        <taxon>Ciliophora</taxon>
        <taxon>Postciliodesmatophora</taxon>
        <taxon>Heterotrichea</taxon>
        <taxon>Heterotrichida</taxon>
        <taxon>Stentoridae</taxon>
        <taxon>Stentor</taxon>
    </lineage>
</organism>
<reference evidence="2 3" key="1">
    <citation type="submission" date="2016-11" db="EMBL/GenBank/DDBJ databases">
        <title>The macronuclear genome of Stentor coeruleus: a giant cell with tiny introns.</title>
        <authorList>
            <person name="Slabodnick M."/>
            <person name="Ruby J.G."/>
            <person name="Reiff S.B."/>
            <person name="Swart E.C."/>
            <person name="Gosai S."/>
            <person name="Prabakaran S."/>
            <person name="Witkowska E."/>
            <person name="Larue G.E."/>
            <person name="Fisher S."/>
            <person name="Freeman R.M."/>
            <person name="Gunawardena J."/>
            <person name="Chu W."/>
            <person name="Stover N.A."/>
            <person name="Gregory B.D."/>
            <person name="Nowacki M."/>
            <person name="Derisi J."/>
            <person name="Roy S.W."/>
            <person name="Marshall W.F."/>
            <person name="Sood P."/>
        </authorList>
    </citation>
    <scope>NUCLEOTIDE SEQUENCE [LARGE SCALE GENOMIC DNA]</scope>
    <source>
        <strain evidence="2">WM001</strain>
    </source>
</reference>
<gene>
    <name evidence="2" type="ORF">SteCoe_33360</name>
</gene>
<dbReference type="Gene3D" id="3.40.720.10">
    <property type="entry name" value="Alkaline Phosphatase, subunit A"/>
    <property type="match status" value="1"/>
</dbReference>
<protein>
    <submittedName>
        <fullName evidence="2">Uncharacterized protein</fullName>
    </submittedName>
</protein>
<feature type="transmembrane region" description="Helical" evidence="1">
    <location>
        <begin position="12"/>
        <end position="31"/>
    </location>
</feature>
<accession>A0A1R2AWZ0</accession>
<keyword evidence="3" id="KW-1185">Reference proteome</keyword>
<dbReference type="OrthoDB" id="413313at2759"/>